<dbReference type="InterPro" id="IPR023123">
    <property type="entry name" value="Tubulin_C"/>
</dbReference>
<proteinExistence type="inferred from homology"/>
<evidence type="ECO:0000256" key="4">
    <source>
        <dbReference type="ARBA" id="ARBA00009636"/>
    </source>
</evidence>
<evidence type="ECO:0000256" key="11">
    <source>
        <dbReference type="ARBA" id="ARBA00022741"/>
    </source>
</evidence>
<dbReference type="FunCoup" id="A0A7J7D469">
    <property type="interactions" value="3216"/>
</dbReference>
<dbReference type="GO" id="GO:0006325">
    <property type="term" value="P:chromatin organization"/>
    <property type="evidence" value="ECO:0007669"/>
    <property type="project" value="UniProtKB-KW"/>
</dbReference>
<keyword evidence="19" id="KW-0539">Nucleus</keyword>
<dbReference type="GO" id="GO:0005525">
    <property type="term" value="F:GTP binding"/>
    <property type="evidence" value="ECO:0007669"/>
    <property type="project" value="UniProtKB-KW"/>
</dbReference>
<keyword evidence="18" id="KW-0206">Cytoskeleton</keyword>
<evidence type="ECO:0000256" key="23">
    <source>
        <dbReference type="ARBA" id="ARBA00032630"/>
    </source>
</evidence>
<dbReference type="PANTHER" id="PTHR15189">
    <property type="entry name" value="BRISC AND BRCA1-A COMPLEX MEMBER 2"/>
    <property type="match status" value="1"/>
</dbReference>
<keyword evidence="17" id="KW-0234">DNA repair</keyword>
<dbReference type="GO" id="GO:0070552">
    <property type="term" value="C:BRISC complex"/>
    <property type="evidence" value="ECO:0007669"/>
    <property type="project" value="InterPro"/>
</dbReference>
<comment type="subcellular location">
    <subcellularLocation>
        <location evidence="3">Cytoplasm</location>
        <location evidence="3">Cytoskeleton</location>
    </subcellularLocation>
    <subcellularLocation>
        <location evidence="2">Nucleus</location>
    </subcellularLocation>
</comment>
<evidence type="ECO:0000256" key="12">
    <source>
        <dbReference type="ARBA" id="ARBA00022763"/>
    </source>
</evidence>
<dbReference type="SUPFAM" id="SSF52490">
    <property type="entry name" value="Tubulin nucleotide-binding domain-like"/>
    <property type="match status" value="1"/>
</dbReference>
<evidence type="ECO:0000313" key="26">
    <source>
        <dbReference type="EMBL" id="KAF5740866.1"/>
    </source>
</evidence>
<dbReference type="InterPro" id="IPR000217">
    <property type="entry name" value="Tubulin"/>
</dbReference>
<dbReference type="AlphaFoldDB" id="A0A7J7D469"/>
<organism evidence="26 27">
    <name type="scientific">Tripterygium wilfordii</name>
    <name type="common">Thunder God vine</name>
    <dbReference type="NCBI Taxonomy" id="458696"/>
    <lineage>
        <taxon>Eukaryota</taxon>
        <taxon>Viridiplantae</taxon>
        <taxon>Streptophyta</taxon>
        <taxon>Embryophyta</taxon>
        <taxon>Tracheophyta</taxon>
        <taxon>Spermatophyta</taxon>
        <taxon>Magnoliopsida</taxon>
        <taxon>eudicotyledons</taxon>
        <taxon>Gunneridae</taxon>
        <taxon>Pentapetalae</taxon>
        <taxon>rosids</taxon>
        <taxon>fabids</taxon>
        <taxon>Celastrales</taxon>
        <taxon>Celastraceae</taxon>
        <taxon>Tripterygium</taxon>
    </lineage>
</organism>
<dbReference type="InterPro" id="IPR008280">
    <property type="entry name" value="Tub_FtsZ_C"/>
</dbReference>
<dbReference type="InterPro" id="IPR036525">
    <property type="entry name" value="Tubulin/FtsZ_GTPase_sf"/>
</dbReference>
<evidence type="ECO:0000256" key="21">
    <source>
        <dbReference type="ARBA" id="ARBA00025766"/>
    </source>
</evidence>
<feature type="domain" description="Tubulin/FtsZ GTPase" evidence="25">
    <location>
        <begin position="303"/>
        <end position="501"/>
    </location>
</feature>
<keyword evidence="13" id="KW-0498">Mitosis</keyword>
<evidence type="ECO:0000256" key="14">
    <source>
        <dbReference type="ARBA" id="ARBA00022786"/>
    </source>
</evidence>
<comment type="caution">
    <text evidence="26">The sequence shown here is derived from an EMBL/GenBank/DDBJ whole genome shotgun (WGS) entry which is preliminary data.</text>
</comment>
<evidence type="ECO:0000313" key="27">
    <source>
        <dbReference type="Proteomes" id="UP000593562"/>
    </source>
</evidence>
<dbReference type="PRINTS" id="PR01161">
    <property type="entry name" value="TUBULIN"/>
</dbReference>
<dbReference type="InterPro" id="IPR010358">
    <property type="entry name" value="BRE"/>
</dbReference>
<evidence type="ECO:0000256" key="10">
    <source>
        <dbReference type="ARBA" id="ARBA00022737"/>
    </source>
</evidence>
<evidence type="ECO:0000256" key="9">
    <source>
        <dbReference type="ARBA" id="ARBA00022703"/>
    </source>
</evidence>
<dbReference type="PANTHER" id="PTHR15189:SF7">
    <property type="entry name" value="BRISC AND BRCA1-A COMPLEX MEMBER 2"/>
    <property type="match status" value="1"/>
</dbReference>
<comment type="cofactor">
    <cofactor evidence="1">
        <name>Mg(2+)</name>
        <dbReference type="ChEBI" id="CHEBI:18420"/>
    </cofactor>
</comment>
<dbReference type="InterPro" id="IPR003008">
    <property type="entry name" value="Tubulin_FtsZ_GTPase"/>
</dbReference>
<name>A0A7J7D469_TRIWF</name>
<dbReference type="SUPFAM" id="SSF55307">
    <property type="entry name" value="Tubulin C-terminal domain-like"/>
    <property type="match status" value="1"/>
</dbReference>
<evidence type="ECO:0000256" key="19">
    <source>
        <dbReference type="ARBA" id="ARBA00023242"/>
    </source>
</evidence>
<keyword evidence="8" id="KW-0493">Microtubule</keyword>
<keyword evidence="9" id="KW-0053">Apoptosis</keyword>
<evidence type="ECO:0000256" key="18">
    <source>
        <dbReference type="ARBA" id="ARBA00023212"/>
    </source>
</evidence>
<evidence type="ECO:0000256" key="6">
    <source>
        <dbReference type="ARBA" id="ARBA00022490"/>
    </source>
</evidence>
<dbReference type="GO" id="GO:0051301">
    <property type="term" value="P:cell division"/>
    <property type="evidence" value="ECO:0007669"/>
    <property type="project" value="UniProtKB-KW"/>
</dbReference>
<dbReference type="GO" id="GO:0006302">
    <property type="term" value="P:double-strand break repair"/>
    <property type="evidence" value="ECO:0007669"/>
    <property type="project" value="TreeGrafter"/>
</dbReference>
<evidence type="ECO:0000259" key="25">
    <source>
        <dbReference type="SMART" id="SM00864"/>
    </source>
</evidence>
<comment type="function">
    <text evidence="24">Tubulin is the major constituent of microtubules, a cylinder consisting of laterally associated linear protofilaments composed of alpha- and beta-tubulin heterodimers. Microtubules grow by the addition of GTP-tubulin dimers to the microtubule end, where a stabilizing cap forms. Below the cap, tubulin dimers are in GDP-bound state, owing to GTPase activity of alpha-tubulin.</text>
</comment>
<keyword evidence="10" id="KW-0677">Repeat</keyword>
<accession>A0A7J7D469</accession>
<dbReference type="Pfam" id="PF00091">
    <property type="entry name" value="Tubulin"/>
    <property type="match status" value="1"/>
</dbReference>
<dbReference type="PROSITE" id="PS00227">
    <property type="entry name" value="TUBULIN"/>
    <property type="match status" value="1"/>
</dbReference>
<evidence type="ECO:0000256" key="17">
    <source>
        <dbReference type="ARBA" id="ARBA00023204"/>
    </source>
</evidence>
<dbReference type="GO" id="GO:0007017">
    <property type="term" value="P:microtubule-based process"/>
    <property type="evidence" value="ECO:0007669"/>
    <property type="project" value="InterPro"/>
</dbReference>
<keyword evidence="7" id="KW-0132">Cell division</keyword>
<dbReference type="Proteomes" id="UP000593562">
    <property type="component" value="Unassembled WGS sequence"/>
</dbReference>
<comment type="similarity">
    <text evidence="21">Belongs to the BABAM2 family.</text>
</comment>
<evidence type="ECO:0000256" key="15">
    <source>
        <dbReference type="ARBA" id="ARBA00022853"/>
    </source>
</evidence>
<keyword evidence="15" id="KW-0156">Chromatin regulator</keyword>
<evidence type="ECO:0000256" key="8">
    <source>
        <dbReference type="ARBA" id="ARBA00022701"/>
    </source>
</evidence>
<evidence type="ECO:0000256" key="5">
    <source>
        <dbReference type="ARBA" id="ARBA00019438"/>
    </source>
</evidence>
<evidence type="ECO:0000256" key="2">
    <source>
        <dbReference type="ARBA" id="ARBA00004123"/>
    </source>
</evidence>
<gene>
    <name evidence="26" type="ORF">HS088_TW11G00946</name>
</gene>
<keyword evidence="12" id="KW-0227">DNA damage</keyword>
<sequence length="566" mass="64591">MSIDGFPPFIAAQLHYLLNQCTHSIKVDQVWSGSKYPPGLYDRFTLLIPYCLDFIRWDVIYNVEFPLAAPDVIFGPEDEDFHPLSATSGGRGGDLKPFQKSLQDWNYKDPTLLLALIQELRDHYVSYQRKRVGEVDDDRLKFEISTIVSREGIEMHMSSGVEKPEEVKFAVPLLDKNINKMVLGCPWRHQQKMYLQVIYPVSRKYMTAPSAPRLKLMSTPELKALFSVDDVKLPSWVEGMCMAEYLPHLEETLERQVLEAVSLIDVRRRFIETLAPLFGRPVEADSVFCRKATFLAASGAFIFLVHFLVSTQFPKQQPSMILQSTQHFNNHGMPVKSTLLADYPWSPRWEASQMAERIFEFLADESLNFKSLLDELVTAKSSTPLDVARFQVCHSLGGGTGSGMGTLLISKIREEYPDRMMMTFSVFPSPKVSDTVVEPYNATLSVHQLVENADECMVLDNEALYDICFRTLKLSTPSCLKMASTFVGNSTSIQEMFRRVSEQFTAMFRRKAFLHWYTGEGMDEMEFTEAESNMNDLVAEYQQYQDATVDDEGEYDEEGIDESEEA</sequence>
<evidence type="ECO:0000256" key="24">
    <source>
        <dbReference type="ARBA" id="ARBA00034296"/>
    </source>
</evidence>
<keyword evidence="27" id="KW-1185">Reference proteome</keyword>
<evidence type="ECO:0000256" key="1">
    <source>
        <dbReference type="ARBA" id="ARBA00001946"/>
    </source>
</evidence>
<dbReference type="Pfam" id="PF06113">
    <property type="entry name" value="BRE"/>
    <property type="match status" value="1"/>
</dbReference>
<dbReference type="InParanoid" id="A0A7J7D469"/>
<keyword evidence="6" id="KW-0963">Cytoplasm</keyword>
<keyword evidence="16" id="KW-0342">GTP-binding</keyword>
<evidence type="ECO:0000256" key="13">
    <source>
        <dbReference type="ARBA" id="ARBA00022776"/>
    </source>
</evidence>
<evidence type="ECO:0000256" key="3">
    <source>
        <dbReference type="ARBA" id="ARBA00004245"/>
    </source>
</evidence>
<evidence type="ECO:0000256" key="20">
    <source>
        <dbReference type="ARBA" id="ARBA00023306"/>
    </source>
</evidence>
<dbReference type="InterPro" id="IPR017975">
    <property type="entry name" value="Tubulin_CS"/>
</dbReference>
<keyword evidence="11" id="KW-0547">Nucleotide-binding</keyword>
<evidence type="ECO:0000256" key="22">
    <source>
        <dbReference type="ARBA" id="ARBA00032491"/>
    </source>
</evidence>
<reference evidence="26 27" key="1">
    <citation type="journal article" date="2020" name="Nat. Commun.">
        <title>Genome of Tripterygium wilfordii and identification of cytochrome P450 involved in triptolide biosynthesis.</title>
        <authorList>
            <person name="Tu L."/>
            <person name="Su P."/>
            <person name="Zhang Z."/>
            <person name="Gao L."/>
            <person name="Wang J."/>
            <person name="Hu T."/>
            <person name="Zhou J."/>
            <person name="Zhang Y."/>
            <person name="Zhao Y."/>
            <person name="Liu Y."/>
            <person name="Song Y."/>
            <person name="Tong Y."/>
            <person name="Lu Y."/>
            <person name="Yang J."/>
            <person name="Xu C."/>
            <person name="Jia M."/>
            <person name="Peters R.J."/>
            <person name="Huang L."/>
            <person name="Gao W."/>
        </authorList>
    </citation>
    <scope>NUCLEOTIDE SEQUENCE [LARGE SCALE GENOMIC DNA]</scope>
    <source>
        <strain evidence="27">cv. XIE 37</strain>
        <tissue evidence="26">Leaf</tissue>
    </source>
</reference>
<dbReference type="FunFam" id="1.10.287.600:FF:000002">
    <property type="entry name" value="Tubulin beta chain"/>
    <property type="match status" value="1"/>
</dbReference>
<dbReference type="SMART" id="SM00864">
    <property type="entry name" value="Tubulin"/>
    <property type="match status" value="1"/>
</dbReference>
<protein>
    <recommendedName>
        <fullName evidence="5">BRISC and BRCA1-A complex member 2</fullName>
    </recommendedName>
    <alternativeName>
        <fullName evidence="22">BRCA1-A complex subunit BRE</fullName>
    </alternativeName>
    <alternativeName>
        <fullName evidence="23">BRCA1/BRCA2-containing complex subunit 45</fullName>
    </alternativeName>
</protein>
<evidence type="ECO:0000256" key="16">
    <source>
        <dbReference type="ARBA" id="ARBA00023134"/>
    </source>
</evidence>
<comment type="similarity">
    <text evidence="4">Belongs to the tubulin family.</text>
</comment>
<dbReference type="GO" id="GO:0005874">
    <property type="term" value="C:microtubule"/>
    <property type="evidence" value="ECO:0007669"/>
    <property type="project" value="UniProtKB-KW"/>
</dbReference>
<keyword evidence="20" id="KW-0131">Cell cycle</keyword>
<dbReference type="Gene3D" id="1.10.287.600">
    <property type="entry name" value="Helix hairpin bin"/>
    <property type="match status" value="1"/>
</dbReference>
<evidence type="ECO:0000256" key="7">
    <source>
        <dbReference type="ARBA" id="ARBA00022618"/>
    </source>
</evidence>
<dbReference type="EMBL" id="JAAARO010000011">
    <property type="protein sequence ID" value="KAF5740866.1"/>
    <property type="molecule type" value="Genomic_DNA"/>
</dbReference>
<keyword evidence="14" id="KW-0833">Ubl conjugation pathway</keyword>
<dbReference type="Gene3D" id="3.40.50.1440">
    <property type="entry name" value="Tubulin/FtsZ, GTPase domain"/>
    <property type="match status" value="1"/>
</dbReference>